<dbReference type="Pfam" id="PF04116">
    <property type="entry name" value="FA_hydroxylase"/>
    <property type="match status" value="1"/>
</dbReference>
<evidence type="ECO:0000256" key="3">
    <source>
        <dbReference type="ARBA" id="ARBA00022989"/>
    </source>
</evidence>
<organism evidence="7 8">
    <name type="scientific">Limobrevibacterium gyesilva</name>
    <dbReference type="NCBI Taxonomy" id="2991712"/>
    <lineage>
        <taxon>Bacteria</taxon>
        <taxon>Pseudomonadati</taxon>
        <taxon>Pseudomonadota</taxon>
        <taxon>Alphaproteobacteria</taxon>
        <taxon>Acetobacterales</taxon>
        <taxon>Acetobacteraceae</taxon>
        <taxon>Limobrevibacterium</taxon>
    </lineage>
</organism>
<feature type="transmembrane region" description="Helical" evidence="5">
    <location>
        <begin position="119"/>
        <end position="140"/>
    </location>
</feature>
<evidence type="ECO:0000313" key="8">
    <source>
        <dbReference type="Proteomes" id="UP001165679"/>
    </source>
</evidence>
<dbReference type="Proteomes" id="UP001165679">
    <property type="component" value="Unassembled WGS sequence"/>
</dbReference>
<feature type="transmembrane region" description="Helical" evidence="5">
    <location>
        <begin position="34"/>
        <end position="55"/>
    </location>
</feature>
<feature type="transmembrane region" description="Helical" evidence="5">
    <location>
        <begin position="76"/>
        <end position="99"/>
    </location>
</feature>
<evidence type="ECO:0000256" key="5">
    <source>
        <dbReference type="SAM" id="Phobius"/>
    </source>
</evidence>
<keyword evidence="3 5" id="KW-1133">Transmembrane helix</keyword>
<dbReference type="GO" id="GO:0016020">
    <property type="term" value="C:membrane"/>
    <property type="evidence" value="ECO:0007669"/>
    <property type="project" value="UniProtKB-SubCell"/>
</dbReference>
<comment type="subcellular location">
    <subcellularLocation>
        <location evidence="1">Membrane</location>
    </subcellularLocation>
</comment>
<dbReference type="GO" id="GO:0008610">
    <property type="term" value="P:lipid biosynthetic process"/>
    <property type="evidence" value="ECO:0007669"/>
    <property type="project" value="InterPro"/>
</dbReference>
<evidence type="ECO:0000256" key="1">
    <source>
        <dbReference type="ARBA" id="ARBA00004370"/>
    </source>
</evidence>
<comment type="caution">
    <text evidence="7">The sequence shown here is derived from an EMBL/GenBank/DDBJ whole genome shotgun (WGS) entry which is preliminary data.</text>
</comment>
<keyword evidence="8" id="KW-1185">Reference proteome</keyword>
<dbReference type="RefSeq" id="WP_264713852.1">
    <property type="nucleotide sequence ID" value="NZ_JAPDNT010000006.1"/>
</dbReference>
<evidence type="ECO:0000259" key="6">
    <source>
        <dbReference type="Pfam" id="PF04116"/>
    </source>
</evidence>
<dbReference type="InterPro" id="IPR006694">
    <property type="entry name" value="Fatty_acid_hydroxylase"/>
</dbReference>
<keyword evidence="4 5" id="KW-0472">Membrane</keyword>
<dbReference type="AlphaFoldDB" id="A0AA42CDQ7"/>
<dbReference type="GO" id="GO:0016491">
    <property type="term" value="F:oxidoreductase activity"/>
    <property type="evidence" value="ECO:0007669"/>
    <property type="project" value="InterPro"/>
</dbReference>
<dbReference type="InterPro" id="IPR050307">
    <property type="entry name" value="Sterol_Desaturase_Related"/>
</dbReference>
<sequence>MTAPFDFAAGWLQENLLLPLLYALDMMEWEDISFGWALFAVYGVAQVVVTYAVCVPLERWRPVETWPDKRAVAVDVLYTLISRVGLLPLVTFVLFYKIQVTLNGFLTDHGWVPPTLERLIPDLLGHQVLTFFLYVVILDFSDYWRHRLSHVFNWWYSLHAVHHAQRQMTFWSDDRNHLLDDIIAFVWFTVVALLIGIPPMQFPLLVLLLRLLESLSHANARLSFGWLGERLLISPRFHRAHHGVTAAGEKSVNYGAILPWWDMIFRTADFSREFAATGDPTAEEALATGGYVTQQWVGLKRMVRDILGRHPAPRGS</sequence>
<feature type="domain" description="Fatty acid hydroxylase" evidence="6">
    <location>
        <begin position="131"/>
        <end position="267"/>
    </location>
</feature>
<name>A0AA42CDQ7_9PROT</name>
<dbReference type="EMBL" id="JAPDNT010000006">
    <property type="protein sequence ID" value="MCW3475158.1"/>
    <property type="molecule type" value="Genomic_DNA"/>
</dbReference>
<keyword evidence="2 5" id="KW-0812">Transmembrane</keyword>
<proteinExistence type="predicted"/>
<reference evidence="7" key="1">
    <citation type="submission" date="2022-09" db="EMBL/GenBank/DDBJ databases">
        <title>Rhodovastum sp. nov. RN2-1 isolated from soil in Seongnam, South Korea.</title>
        <authorList>
            <person name="Le N.T."/>
        </authorList>
    </citation>
    <scope>NUCLEOTIDE SEQUENCE</scope>
    <source>
        <strain evidence="7">RN2-1</strain>
    </source>
</reference>
<evidence type="ECO:0000256" key="4">
    <source>
        <dbReference type="ARBA" id="ARBA00023136"/>
    </source>
</evidence>
<dbReference type="GO" id="GO:0005506">
    <property type="term" value="F:iron ion binding"/>
    <property type="evidence" value="ECO:0007669"/>
    <property type="project" value="InterPro"/>
</dbReference>
<protein>
    <submittedName>
        <fullName evidence="7">Sterol desaturase family protein</fullName>
    </submittedName>
</protein>
<accession>A0AA42CDQ7</accession>
<dbReference type="PANTHER" id="PTHR11863">
    <property type="entry name" value="STEROL DESATURASE"/>
    <property type="match status" value="1"/>
</dbReference>
<feature type="transmembrane region" description="Helical" evidence="5">
    <location>
        <begin position="182"/>
        <end position="209"/>
    </location>
</feature>
<evidence type="ECO:0000256" key="2">
    <source>
        <dbReference type="ARBA" id="ARBA00022692"/>
    </source>
</evidence>
<evidence type="ECO:0000313" key="7">
    <source>
        <dbReference type="EMBL" id="MCW3475158.1"/>
    </source>
</evidence>
<reference evidence="7" key="2">
    <citation type="submission" date="2022-10" db="EMBL/GenBank/DDBJ databases">
        <authorList>
            <person name="Trinh H.N."/>
        </authorList>
    </citation>
    <scope>NUCLEOTIDE SEQUENCE</scope>
    <source>
        <strain evidence="7">RN2-1</strain>
    </source>
</reference>
<gene>
    <name evidence="7" type="ORF">OL599_11300</name>
</gene>